<dbReference type="Proteomes" id="UP001145114">
    <property type="component" value="Unassembled WGS sequence"/>
</dbReference>
<name>A0ACC1HLE6_9FUNG</name>
<reference evidence="1" key="1">
    <citation type="submission" date="2022-06" db="EMBL/GenBank/DDBJ databases">
        <title>Phylogenomic reconstructions and comparative analyses of Kickxellomycotina fungi.</title>
        <authorList>
            <person name="Reynolds N.K."/>
            <person name="Stajich J.E."/>
            <person name="Barry K."/>
            <person name="Grigoriev I.V."/>
            <person name="Crous P."/>
            <person name="Smith M.E."/>
        </authorList>
    </citation>
    <scope>NUCLEOTIDE SEQUENCE</scope>
    <source>
        <strain evidence="1">RSA 2271</strain>
    </source>
</reference>
<organism evidence="1 2">
    <name type="scientific">Spiromyces aspiralis</name>
    <dbReference type="NCBI Taxonomy" id="68401"/>
    <lineage>
        <taxon>Eukaryota</taxon>
        <taxon>Fungi</taxon>
        <taxon>Fungi incertae sedis</taxon>
        <taxon>Zoopagomycota</taxon>
        <taxon>Kickxellomycotina</taxon>
        <taxon>Kickxellomycetes</taxon>
        <taxon>Kickxellales</taxon>
        <taxon>Kickxellaceae</taxon>
        <taxon>Spiromyces</taxon>
    </lineage>
</organism>
<keyword evidence="2" id="KW-1185">Reference proteome</keyword>
<proteinExistence type="predicted"/>
<sequence>IMLHSYSGSLESLKSLLKLGTVGKERIYFSFSQFVNGRSSKFVEVIKHVPDDRILVESDYHNLESIDAQMDEVERLVASAKGWSAEKAREASYANSCEFFGL</sequence>
<protein>
    <submittedName>
        <fullName evidence="1">Cut9-interacting protein scn1</fullName>
    </submittedName>
</protein>
<evidence type="ECO:0000313" key="2">
    <source>
        <dbReference type="Proteomes" id="UP001145114"/>
    </source>
</evidence>
<accession>A0ACC1HLE6</accession>
<evidence type="ECO:0000313" key="1">
    <source>
        <dbReference type="EMBL" id="KAJ1676501.1"/>
    </source>
</evidence>
<feature type="non-terminal residue" evidence="1">
    <location>
        <position position="1"/>
    </location>
</feature>
<dbReference type="EMBL" id="JAMZIH010003999">
    <property type="protein sequence ID" value="KAJ1676501.1"/>
    <property type="molecule type" value="Genomic_DNA"/>
</dbReference>
<comment type="caution">
    <text evidence="1">The sequence shown here is derived from an EMBL/GenBank/DDBJ whole genome shotgun (WGS) entry which is preliminary data.</text>
</comment>
<gene>
    <name evidence="1" type="primary">scn1</name>
    <name evidence="1" type="ORF">EV182_008072</name>
</gene>